<dbReference type="Proteomes" id="UP000290288">
    <property type="component" value="Unassembled WGS sequence"/>
</dbReference>
<reference evidence="1 2" key="1">
    <citation type="submission" date="2019-01" db="EMBL/GenBank/DDBJ databases">
        <title>Draft genome sequence of Psathyrella aberdarensis IHI B618.</title>
        <authorList>
            <person name="Buettner E."/>
            <person name="Kellner H."/>
        </authorList>
    </citation>
    <scope>NUCLEOTIDE SEQUENCE [LARGE SCALE GENOMIC DNA]</scope>
    <source>
        <strain evidence="1 2">IHI B618</strain>
    </source>
</reference>
<dbReference type="AlphaFoldDB" id="A0A4Q2DCP3"/>
<comment type="caution">
    <text evidence="1">The sequence shown here is derived from an EMBL/GenBank/DDBJ whole genome shotgun (WGS) entry which is preliminary data.</text>
</comment>
<evidence type="ECO:0000313" key="1">
    <source>
        <dbReference type="EMBL" id="RXW17487.1"/>
    </source>
</evidence>
<keyword evidence="2" id="KW-1185">Reference proteome</keyword>
<name>A0A4Q2DCP3_9AGAR</name>
<evidence type="ECO:0000313" key="2">
    <source>
        <dbReference type="Proteomes" id="UP000290288"/>
    </source>
</evidence>
<sequence length="412" mass="45967">MLDRIEKILKDGGIKRDQWIAQVGFDQEALSLYDRNFEYQEEIVITILDSSVKAKAIKMDELQQCLSSYTISVRLSDGETLKTKSSALPSQIADQRERRRGGNFENAAMDKLVDDTGSRNLLVLPATQPGDAYIEVKSFDKLSQNHTEGEVATHFGFDIKKTENGSSIEFHNLSFTGPQLPNRPFHIQYGHVRVSGDGTGIHRAIQYPENQPGHGDDFKVIKAHKTLSGIVKKAAAKILGKSGPEVTVEYSTTQGREDQEGEEWTKKVNSVLHEEVPGGWKLKFDTSALRRTTFRPPRKSGDSTNCATVADFSLGRLASPTQEEKVTIKLSSLWALHADNYQVRRTANPLKRIRKDKLKKGKGKGTVDFKSFPMFTNFVHLVEIVFPSNFSGIIADNESHSPGFVDFTLPTP</sequence>
<dbReference type="EMBL" id="SDEE01000336">
    <property type="protein sequence ID" value="RXW17487.1"/>
    <property type="molecule type" value="Genomic_DNA"/>
</dbReference>
<accession>A0A4Q2DCP3</accession>
<organism evidence="1 2">
    <name type="scientific">Candolleomyces aberdarensis</name>
    <dbReference type="NCBI Taxonomy" id="2316362"/>
    <lineage>
        <taxon>Eukaryota</taxon>
        <taxon>Fungi</taxon>
        <taxon>Dikarya</taxon>
        <taxon>Basidiomycota</taxon>
        <taxon>Agaricomycotina</taxon>
        <taxon>Agaricomycetes</taxon>
        <taxon>Agaricomycetidae</taxon>
        <taxon>Agaricales</taxon>
        <taxon>Agaricineae</taxon>
        <taxon>Psathyrellaceae</taxon>
        <taxon>Candolleomyces</taxon>
    </lineage>
</organism>
<protein>
    <submittedName>
        <fullName evidence="1">Uncharacterized protein</fullName>
    </submittedName>
</protein>
<gene>
    <name evidence="1" type="ORF">EST38_g8362</name>
</gene>
<dbReference type="OrthoDB" id="10504210at2759"/>
<proteinExistence type="predicted"/>